<organism evidence="9">
    <name type="scientific">marine sediment metagenome</name>
    <dbReference type="NCBI Taxonomy" id="412755"/>
    <lineage>
        <taxon>unclassified sequences</taxon>
        <taxon>metagenomes</taxon>
        <taxon>ecological metagenomes</taxon>
    </lineage>
</organism>
<dbReference type="GO" id="GO:0003899">
    <property type="term" value="F:DNA-directed RNA polymerase activity"/>
    <property type="evidence" value="ECO:0007669"/>
    <property type="project" value="UniProtKB-EC"/>
</dbReference>
<dbReference type="InterPro" id="IPR006110">
    <property type="entry name" value="Pol_omega/Rpo6/RPB6"/>
</dbReference>
<dbReference type="InterPro" id="IPR003716">
    <property type="entry name" value="DNA-dir_RNA_pol_omega"/>
</dbReference>
<dbReference type="Pfam" id="PF01192">
    <property type="entry name" value="RNA_pol_Rpb6"/>
    <property type="match status" value="1"/>
</dbReference>
<dbReference type="GO" id="GO:0003677">
    <property type="term" value="F:DNA binding"/>
    <property type="evidence" value="ECO:0007669"/>
    <property type="project" value="InterPro"/>
</dbReference>
<dbReference type="Gene3D" id="3.90.940.10">
    <property type="match status" value="1"/>
</dbReference>
<reference evidence="9" key="1">
    <citation type="journal article" date="2015" name="Nature">
        <title>Complex archaea that bridge the gap between prokaryotes and eukaryotes.</title>
        <authorList>
            <person name="Spang A."/>
            <person name="Saw J.H."/>
            <person name="Jorgensen S.L."/>
            <person name="Zaremba-Niedzwiedzka K."/>
            <person name="Martijn J."/>
            <person name="Lind A.E."/>
            <person name="van Eijk R."/>
            <person name="Schleper C."/>
            <person name="Guy L."/>
            <person name="Ettema T.J."/>
        </authorList>
    </citation>
    <scope>NUCLEOTIDE SEQUENCE</scope>
</reference>
<dbReference type="AlphaFoldDB" id="A0A0F9MAD3"/>
<evidence type="ECO:0000256" key="4">
    <source>
        <dbReference type="ARBA" id="ARBA00022679"/>
    </source>
</evidence>
<keyword evidence="5" id="KW-0548">Nucleotidyltransferase</keyword>
<keyword evidence="4" id="KW-0808">Transferase</keyword>
<dbReference type="GO" id="GO:0006351">
    <property type="term" value="P:DNA-templated transcription"/>
    <property type="evidence" value="ECO:0007669"/>
    <property type="project" value="InterPro"/>
</dbReference>
<feature type="compositionally biased region" description="Basic residues" evidence="8">
    <location>
        <begin position="88"/>
        <end position="97"/>
    </location>
</feature>
<gene>
    <name evidence="9" type="ORF">LCGC14_1408040</name>
</gene>
<evidence type="ECO:0000256" key="2">
    <source>
        <dbReference type="ARBA" id="ARBA00012418"/>
    </source>
</evidence>
<comment type="similarity">
    <text evidence="1">Belongs to the RNA polymerase subunit omega family.</text>
</comment>
<dbReference type="SUPFAM" id="SSF63562">
    <property type="entry name" value="RPB6/omega subunit-like"/>
    <property type="match status" value="1"/>
</dbReference>
<name>A0A0F9MAD3_9ZZZZ</name>
<protein>
    <recommendedName>
        <fullName evidence="2">DNA-directed RNA polymerase</fullName>
        <ecNumber evidence="2">2.7.7.6</ecNumber>
    </recommendedName>
</protein>
<evidence type="ECO:0000256" key="5">
    <source>
        <dbReference type="ARBA" id="ARBA00022695"/>
    </source>
</evidence>
<sequence length="171" mass="19522">MKSSTEIDSKFRFVIVAAKRAKQLIAGSKPKIKSKSKNPIRIAQMEVNMGLVPYDIIEPKKDQVRKPEEEGFIGEKIREISEEPIKKYKGKAKKKVAKPKDKPKDKAKDKPKDKDIIIDQPSIDEVLRRSEEDIKDSVVFRNRPPKPTPPSNVVMKEWSTSEKSIDPSNIE</sequence>
<evidence type="ECO:0000256" key="1">
    <source>
        <dbReference type="ARBA" id="ARBA00006711"/>
    </source>
</evidence>
<keyword evidence="3" id="KW-0240">DNA-directed RNA polymerase</keyword>
<feature type="compositionally biased region" description="Basic and acidic residues" evidence="8">
    <location>
        <begin position="98"/>
        <end position="117"/>
    </location>
</feature>
<accession>A0A0F9MAD3</accession>
<dbReference type="GO" id="GO:0000428">
    <property type="term" value="C:DNA-directed RNA polymerase complex"/>
    <property type="evidence" value="ECO:0007669"/>
    <property type="project" value="UniProtKB-KW"/>
</dbReference>
<evidence type="ECO:0000256" key="7">
    <source>
        <dbReference type="ARBA" id="ARBA00048552"/>
    </source>
</evidence>
<dbReference type="InterPro" id="IPR036161">
    <property type="entry name" value="RPB6/omega-like_sf"/>
</dbReference>
<feature type="compositionally biased region" description="Basic and acidic residues" evidence="8">
    <location>
        <begin position="125"/>
        <end position="138"/>
    </location>
</feature>
<dbReference type="EMBL" id="LAZR01009262">
    <property type="protein sequence ID" value="KKM73680.1"/>
    <property type="molecule type" value="Genomic_DNA"/>
</dbReference>
<evidence type="ECO:0000256" key="8">
    <source>
        <dbReference type="SAM" id="MobiDB-lite"/>
    </source>
</evidence>
<evidence type="ECO:0000256" key="6">
    <source>
        <dbReference type="ARBA" id="ARBA00023163"/>
    </source>
</evidence>
<evidence type="ECO:0000313" key="9">
    <source>
        <dbReference type="EMBL" id="KKM73680.1"/>
    </source>
</evidence>
<dbReference type="SMART" id="SM01409">
    <property type="entry name" value="RNA_pol_Rpb6"/>
    <property type="match status" value="1"/>
</dbReference>
<evidence type="ECO:0000256" key="3">
    <source>
        <dbReference type="ARBA" id="ARBA00022478"/>
    </source>
</evidence>
<comment type="catalytic activity">
    <reaction evidence="7">
        <text>RNA(n) + a ribonucleoside 5'-triphosphate = RNA(n+1) + diphosphate</text>
        <dbReference type="Rhea" id="RHEA:21248"/>
        <dbReference type="Rhea" id="RHEA-COMP:14527"/>
        <dbReference type="Rhea" id="RHEA-COMP:17342"/>
        <dbReference type="ChEBI" id="CHEBI:33019"/>
        <dbReference type="ChEBI" id="CHEBI:61557"/>
        <dbReference type="ChEBI" id="CHEBI:140395"/>
        <dbReference type="EC" id="2.7.7.6"/>
    </reaction>
</comment>
<keyword evidence="6" id="KW-0804">Transcription</keyword>
<dbReference type="NCBIfam" id="TIGR00690">
    <property type="entry name" value="rpoZ"/>
    <property type="match status" value="1"/>
</dbReference>
<comment type="caution">
    <text evidence="9">The sequence shown here is derived from an EMBL/GenBank/DDBJ whole genome shotgun (WGS) entry which is preliminary data.</text>
</comment>
<proteinExistence type="inferred from homology"/>
<dbReference type="EC" id="2.7.7.6" evidence="2"/>
<feature type="region of interest" description="Disordered" evidence="8">
    <location>
        <begin position="88"/>
        <end position="171"/>
    </location>
</feature>